<feature type="region of interest" description="Disordered" evidence="1">
    <location>
        <begin position="32"/>
        <end position="53"/>
    </location>
</feature>
<accession>A0ABW3ZTR9</accession>
<evidence type="ECO:0000313" key="4">
    <source>
        <dbReference type="EMBL" id="MFD1361786.1"/>
    </source>
</evidence>
<reference evidence="5" key="1">
    <citation type="journal article" date="2019" name="Int. J. Syst. Evol. Microbiol.">
        <title>The Global Catalogue of Microorganisms (GCM) 10K type strain sequencing project: providing services to taxonomists for standard genome sequencing and annotation.</title>
        <authorList>
            <consortium name="The Broad Institute Genomics Platform"/>
            <consortium name="The Broad Institute Genome Sequencing Center for Infectious Disease"/>
            <person name="Wu L."/>
            <person name="Ma J."/>
        </authorList>
    </citation>
    <scope>NUCLEOTIDE SEQUENCE [LARGE SCALE GENOMIC DNA]</scope>
    <source>
        <strain evidence="5">CCUG 54822</strain>
    </source>
</reference>
<proteinExistence type="predicted"/>
<evidence type="ECO:0000256" key="1">
    <source>
        <dbReference type="SAM" id="MobiDB-lite"/>
    </source>
</evidence>
<keyword evidence="5" id="KW-1185">Reference proteome</keyword>
<feature type="compositionally biased region" description="Low complexity" evidence="1">
    <location>
        <begin position="32"/>
        <end position="51"/>
    </location>
</feature>
<dbReference type="EMBL" id="JBHTNH010000019">
    <property type="protein sequence ID" value="MFD1361786.1"/>
    <property type="molecule type" value="Genomic_DNA"/>
</dbReference>
<evidence type="ECO:0000256" key="2">
    <source>
        <dbReference type="SAM" id="Phobius"/>
    </source>
</evidence>
<dbReference type="RefSeq" id="WP_382399687.1">
    <property type="nucleotide sequence ID" value="NZ_JBHTNH010000019.1"/>
</dbReference>
<dbReference type="GO" id="GO:0016787">
    <property type="term" value="F:hydrolase activity"/>
    <property type="evidence" value="ECO:0007669"/>
    <property type="project" value="UniProtKB-KW"/>
</dbReference>
<dbReference type="SUPFAM" id="SSF51445">
    <property type="entry name" value="(Trans)glycosidases"/>
    <property type="match status" value="1"/>
</dbReference>
<protein>
    <submittedName>
        <fullName evidence="4">Glycoside hydrolase domain-containing protein</fullName>
    </submittedName>
</protein>
<evidence type="ECO:0000259" key="3">
    <source>
        <dbReference type="Pfam" id="PF08924"/>
    </source>
</evidence>
<feature type="transmembrane region" description="Helical" evidence="2">
    <location>
        <begin position="6"/>
        <end position="26"/>
    </location>
</feature>
<keyword evidence="4" id="KW-0378">Hydrolase</keyword>
<organism evidence="4 5">
    <name type="scientific">Lentibacillus salinarum</name>
    <dbReference type="NCBI Taxonomy" id="446820"/>
    <lineage>
        <taxon>Bacteria</taxon>
        <taxon>Bacillati</taxon>
        <taxon>Bacillota</taxon>
        <taxon>Bacilli</taxon>
        <taxon>Bacillales</taxon>
        <taxon>Bacillaceae</taxon>
        <taxon>Lentibacillus</taxon>
    </lineage>
</organism>
<name>A0ABW3ZTR9_9BACI</name>
<sequence length="263" mass="29375">MHRSQIYYLIGLGLLIAAPLILAFLLSSSSDQSDSPSDGDQNDQNGDSGQDIYWGVDSASYTDDNQYQCVTDNFGEPEVWGRYLGDKGDVSEGLDQDEVNFLHENDTRILVIYNHFSDATGYDHGAEEAEQAIAYAEDLDIPDGVALFGDIEPGFPVDSAFMQGWYDTLSESAYETALYGAFDEDSELLEAYNAMDQDAQENTVVWTAFPQKEITAKDNAPDYNPQGPENARVYGWQYAIESETCNIDTSLFQDEMLDYLWNP</sequence>
<evidence type="ECO:0000313" key="5">
    <source>
        <dbReference type="Proteomes" id="UP001597178"/>
    </source>
</evidence>
<comment type="caution">
    <text evidence="4">The sequence shown here is derived from an EMBL/GenBank/DDBJ whole genome shotgun (WGS) entry which is preliminary data.</text>
</comment>
<dbReference type="InterPro" id="IPR015020">
    <property type="entry name" value="Rv2525c-like_Glyco_Hydro-like"/>
</dbReference>
<gene>
    <name evidence="4" type="ORF">ACFQ4A_08980</name>
</gene>
<dbReference type="Pfam" id="PF08924">
    <property type="entry name" value="Rv2525c_GlyHyd-like"/>
    <property type="match status" value="1"/>
</dbReference>
<keyword evidence="2" id="KW-0472">Membrane</keyword>
<dbReference type="Proteomes" id="UP001597178">
    <property type="component" value="Unassembled WGS sequence"/>
</dbReference>
<dbReference type="Gene3D" id="3.20.20.80">
    <property type="entry name" value="Glycosidases"/>
    <property type="match status" value="1"/>
</dbReference>
<keyword evidence="2" id="KW-0812">Transmembrane</keyword>
<dbReference type="InterPro" id="IPR017853">
    <property type="entry name" value="GH"/>
</dbReference>
<feature type="domain" description="Rv2525c-like glycoside hydrolase-like" evidence="3">
    <location>
        <begin position="80"/>
        <end position="206"/>
    </location>
</feature>
<keyword evidence="2" id="KW-1133">Transmembrane helix</keyword>